<dbReference type="PROSITE" id="PS50048">
    <property type="entry name" value="ZN2_CY6_FUNGAL_2"/>
    <property type="match status" value="1"/>
</dbReference>
<dbReference type="SUPFAM" id="SSF57701">
    <property type="entry name" value="Zn2/Cys6 DNA-binding domain"/>
    <property type="match status" value="1"/>
</dbReference>
<dbReference type="GO" id="GO:0000976">
    <property type="term" value="F:transcription cis-regulatory region binding"/>
    <property type="evidence" value="ECO:0007669"/>
    <property type="project" value="TreeGrafter"/>
</dbReference>
<dbReference type="GO" id="GO:0000981">
    <property type="term" value="F:DNA-binding transcription factor activity, RNA polymerase II-specific"/>
    <property type="evidence" value="ECO:0007669"/>
    <property type="project" value="InterPro"/>
</dbReference>
<keyword evidence="8" id="KW-1185">Reference proteome</keyword>
<keyword evidence="3" id="KW-0804">Transcription</keyword>
<dbReference type="GO" id="GO:0005634">
    <property type="term" value="C:nucleus"/>
    <property type="evidence" value="ECO:0007669"/>
    <property type="project" value="TreeGrafter"/>
</dbReference>
<keyword evidence="2" id="KW-0238">DNA-binding</keyword>
<dbReference type="GO" id="GO:0008270">
    <property type="term" value="F:zinc ion binding"/>
    <property type="evidence" value="ECO:0007669"/>
    <property type="project" value="InterPro"/>
</dbReference>
<organism evidence="7 8">
    <name type="scientific">Aspergillus bombycis</name>
    <dbReference type="NCBI Taxonomy" id="109264"/>
    <lineage>
        <taxon>Eukaryota</taxon>
        <taxon>Fungi</taxon>
        <taxon>Dikarya</taxon>
        <taxon>Ascomycota</taxon>
        <taxon>Pezizomycotina</taxon>
        <taxon>Eurotiomycetes</taxon>
        <taxon>Eurotiomycetidae</taxon>
        <taxon>Eurotiales</taxon>
        <taxon>Aspergillaceae</taxon>
        <taxon>Aspergillus</taxon>
    </lineage>
</organism>
<dbReference type="PROSITE" id="PS00463">
    <property type="entry name" value="ZN2_CY6_FUNGAL_1"/>
    <property type="match status" value="1"/>
</dbReference>
<dbReference type="Pfam" id="PF00172">
    <property type="entry name" value="Zn_clus"/>
    <property type="match status" value="1"/>
</dbReference>
<keyword evidence="1" id="KW-0805">Transcription regulation</keyword>
<evidence type="ECO:0000256" key="3">
    <source>
        <dbReference type="ARBA" id="ARBA00023163"/>
    </source>
</evidence>
<evidence type="ECO:0000313" key="7">
    <source>
        <dbReference type="EMBL" id="OGM48484.1"/>
    </source>
</evidence>
<evidence type="ECO:0000256" key="2">
    <source>
        <dbReference type="ARBA" id="ARBA00023125"/>
    </source>
</evidence>
<dbReference type="AlphaFoldDB" id="A0A1F8A9S4"/>
<dbReference type="PANTHER" id="PTHR37534:SF24">
    <property type="entry name" value="MISCELLANEOUS ZN(II)2CYS6 TRANSCRIPTION FACTOR (EUROFUNG)-RELATED"/>
    <property type="match status" value="1"/>
</dbReference>
<gene>
    <name evidence="7" type="ORF">ABOM_002525</name>
</gene>
<feature type="domain" description="Zn(2)-C6 fungal-type" evidence="6">
    <location>
        <begin position="20"/>
        <end position="50"/>
    </location>
</feature>
<reference evidence="7 8" key="1">
    <citation type="journal article" date="2016" name="Genome Biol. Evol.">
        <title>Draft genome sequence of an aflatoxigenic Aspergillus species, A. bombycis.</title>
        <authorList>
            <person name="Moore G.G."/>
            <person name="Mack B.M."/>
            <person name="Beltz S.B."/>
            <person name="Gilbert M.K."/>
        </authorList>
    </citation>
    <scope>NUCLEOTIDE SEQUENCE [LARGE SCALE GENOMIC DNA]</scope>
    <source>
        <strain evidence="8">NRRL 26010</strain>
    </source>
</reference>
<dbReference type="OrthoDB" id="4475584at2759"/>
<evidence type="ECO:0000259" key="6">
    <source>
        <dbReference type="PROSITE" id="PS50048"/>
    </source>
</evidence>
<dbReference type="InterPro" id="IPR036864">
    <property type="entry name" value="Zn2-C6_fun-type_DNA-bd_sf"/>
</dbReference>
<dbReference type="GO" id="GO:0045944">
    <property type="term" value="P:positive regulation of transcription by RNA polymerase II"/>
    <property type="evidence" value="ECO:0007669"/>
    <property type="project" value="TreeGrafter"/>
</dbReference>
<evidence type="ECO:0000313" key="8">
    <source>
        <dbReference type="Proteomes" id="UP000179179"/>
    </source>
</evidence>
<name>A0A1F8A9S4_9EURO</name>
<feature type="region of interest" description="Disordered" evidence="5">
    <location>
        <begin position="93"/>
        <end position="112"/>
    </location>
</feature>
<protein>
    <recommendedName>
        <fullName evidence="6">Zn(2)-C6 fungal-type domain-containing protein</fullName>
    </recommendedName>
</protein>
<dbReference type="EMBL" id="LYCR01000015">
    <property type="protein sequence ID" value="OGM48484.1"/>
    <property type="molecule type" value="Genomic_DNA"/>
</dbReference>
<evidence type="ECO:0000256" key="5">
    <source>
        <dbReference type="SAM" id="MobiDB-lite"/>
    </source>
</evidence>
<dbReference type="PANTHER" id="PTHR37534">
    <property type="entry name" value="TRANSCRIPTIONAL ACTIVATOR PROTEIN UGA3"/>
    <property type="match status" value="1"/>
</dbReference>
<dbReference type="GeneID" id="34445915"/>
<evidence type="ECO:0000256" key="4">
    <source>
        <dbReference type="ARBA" id="ARBA00023242"/>
    </source>
</evidence>
<evidence type="ECO:0000256" key="1">
    <source>
        <dbReference type="ARBA" id="ARBA00023015"/>
    </source>
</evidence>
<dbReference type="SMART" id="SM00066">
    <property type="entry name" value="GAL4"/>
    <property type="match status" value="1"/>
</dbReference>
<keyword evidence="4" id="KW-0539">Nucleus</keyword>
<dbReference type="InterPro" id="IPR001138">
    <property type="entry name" value="Zn2Cys6_DnaBD"/>
</dbReference>
<dbReference type="RefSeq" id="XP_022392201.1">
    <property type="nucleotide sequence ID" value="XM_022529655.1"/>
</dbReference>
<dbReference type="Gene3D" id="4.10.240.10">
    <property type="entry name" value="Zn(2)-C6 fungal-type DNA-binding domain"/>
    <property type="match status" value="1"/>
</dbReference>
<dbReference type="Proteomes" id="UP000179179">
    <property type="component" value="Unassembled WGS sequence"/>
</dbReference>
<sequence>MDDDGSPTKTAPKFTRCRTGCLRCRKRRRKCDEGKPRCQNCIDKNLDCQYGLQVSFLQKNTFTVTASELRTPKSEVNYDKIKFVQEDPLGCTTDASVEDSPSPVASIPEAHPQSDPIASAVVIAGERKDSDRRDSHNLDEHYGDGGRIHHDTLDLSHWDGGLNISPDGTPHRDKDDAVQGLLALGSTAGPNSVIPESTNLPLLSPGAALSSLMNTQPSEVKDIPLPTVPTGLLDDPRHTSINGLSTSIIASIGIESEARRLELLRHYRYHVATWLDICDLRHPFGINVIQMAASSEKLLSAVLVLSETCIIQRGHWNRGGLEQLALRKSNQLDQLDCDHPDSTELILLYLLEDVRCLVTDVPKAWVDWVNKGIPFVNHLVEHAYSKNIESTAYWMFLRIDLGVALANDIPLRIPLPMLPIPSLSLLSRTEDVCERVSHYTNAVLWLCGKALALCHQEAMPHPLATSHEVTENWLQAFGELEQWQHLRPLEFEPMVEIDARDQVLNQGSEFPLLLFANGAGTFSNQIYHTAMLLLLQCKPRTALLNHPQSPVLSPLWHAYRICGIALNNDTRESWDPCLLASLLLAAKHMTHESQQQEILQGFDRIREITGWGTGEYLSHLQEEWSFLDGI</sequence>
<comment type="caution">
    <text evidence="7">The sequence shown here is derived from an EMBL/GenBank/DDBJ whole genome shotgun (WGS) entry which is preliminary data.</text>
</comment>
<proteinExistence type="predicted"/>
<accession>A0A1F8A9S4</accession>